<comment type="similarity">
    <text evidence="6">Belongs to the BamD family.</text>
</comment>
<keyword evidence="1 6" id="KW-0732">Signal</keyword>
<keyword evidence="7" id="KW-0802">TPR repeat</keyword>
<evidence type="ECO:0000256" key="5">
    <source>
        <dbReference type="ARBA" id="ARBA00023288"/>
    </source>
</evidence>
<feature type="domain" description="Outer membrane lipoprotein BamD-like" evidence="9">
    <location>
        <begin position="41"/>
        <end position="234"/>
    </location>
</feature>
<evidence type="ECO:0000256" key="4">
    <source>
        <dbReference type="ARBA" id="ARBA00023237"/>
    </source>
</evidence>
<dbReference type="InterPro" id="IPR019734">
    <property type="entry name" value="TPR_rpt"/>
</dbReference>
<dbReference type="PROSITE" id="PS50005">
    <property type="entry name" value="TPR"/>
    <property type="match status" value="1"/>
</dbReference>
<dbReference type="InterPro" id="IPR039565">
    <property type="entry name" value="BamD-like"/>
</dbReference>
<dbReference type="GO" id="GO:1990063">
    <property type="term" value="C:Bam protein complex"/>
    <property type="evidence" value="ECO:0007669"/>
    <property type="project" value="TreeGrafter"/>
</dbReference>
<dbReference type="PANTHER" id="PTHR37423">
    <property type="entry name" value="SOLUBLE LYTIC MUREIN TRANSGLYCOSYLASE-RELATED"/>
    <property type="match status" value="1"/>
</dbReference>
<dbReference type="PROSITE" id="PS51257">
    <property type="entry name" value="PROKAR_LIPOPROTEIN"/>
    <property type="match status" value="1"/>
</dbReference>
<comment type="subcellular location">
    <subcellularLocation>
        <location evidence="6">Cell outer membrane</location>
        <topology evidence="6">Lipid-anchor</topology>
    </subcellularLocation>
</comment>
<proteinExistence type="inferred from homology"/>
<evidence type="ECO:0000259" key="9">
    <source>
        <dbReference type="Pfam" id="PF13525"/>
    </source>
</evidence>
<dbReference type="InterPro" id="IPR017689">
    <property type="entry name" value="BamD"/>
</dbReference>
<gene>
    <name evidence="6" type="primary">bamD</name>
    <name evidence="10" type="ORF">BAE27_11615</name>
</gene>
<dbReference type="GO" id="GO:0043165">
    <property type="term" value="P:Gram-negative-bacterium-type cell outer membrane assembly"/>
    <property type="evidence" value="ECO:0007669"/>
    <property type="project" value="UniProtKB-UniRule"/>
</dbReference>
<dbReference type="EMBL" id="LZYE01000329">
    <property type="protein sequence ID" value="OFC30528.1"/>
    <property type="molecule type" value="Genomic_DNA"/>
</dbReference>
<sequence length="262" mass="29451">MSRIPSNTVDIRLIRCALPAVLVLAASACASGPHPHHHHAESAQAMFRPGKAALDSGDYDRAIRDFQNLQAEYPYGPYAEQAQLDTAYAYYKQGDSKAAVAAADAFIKAHPVNPHVDYAWYLKGLAQYQAIEGAEFDPRPDYQALQTFRYVAKTYPKSAYALSARLHIAKIIDILGERNLRICKFYYVRHAFVAAANRCVRVIRDYQLSPARNMALYYLARSYRRLDLLGLARTTAIILHHNAPTAPETKKLRALWQQTARG</sequence>
<dbReference type="SUPFAM" id="SSF48452">
    <property type="entry name" value="TPR-like"/>
    <property type="match status" value="1"/>
</dbReference>
<feature type="chain" id="PRO_5009355464" description="Outer membrane protein assembly factor BamD" evidence="8">
    <location>
        <begin position="31"/>
        <end position="262"/>
    </location>
</feature>
<dbReference type="HAMAP" id="MF_00922">
    <property type="entry name" value="OM_assembly_BamD"/>
    <property type="match status" value="1"/>
</dbReference>
<dbReference type="AlphaFoldDB" id="A0A1E7YKN8"/>
<dbReference type="GO" id="GO:0051205">
    <property type="term" value="P:protein insertion into membrane"/>
    <property type="evidence" value="ECO:0007669"/>
    <property type="project" value="UniProtKB-UniRule"/>
</dbReference>
<dbReference type="RefSeq" id="WP_064306300.1">
    <property type="nucleotide sequence ID" value="NZ_CP026328.2"/>
</dbReference>
<comment type="caution">
    <text evidence="10">The sequence shown here is derived from an EMBL/GenBank/DDBJ whole genome shotgun (WGS) entry which is preliminary data.</text>
</comment>
<evidence type="ECO:0000256" key="8">
    <source>
        <dbReference type="SAM" id="SignalP"/>
    </source>
</evidence>
<dbReference type="InterPro" id="IPR011990">
    <property type="entry name" value="TPR-like_helical_dom_sf"/>
</dbReference>
<keyword evidence="3 6" id="KW-0564">Palmitate</keyword>
<dbReference type="Gene3D" id="1.25.40.10">
    <property type="entry name" value="Tetratricopeptide repeat domain"/>
    <property type="match status" value="1"/>
</dbReference>
<evidence type="ECO:0000256" key="3">
    <source>
        <dbReference type="ARBA" id="ARBA00023139"/>
    </source>
</evidence>
<protein>
    <recommendedName>
        <fullName evidence="6">Outer membrane protein assembly factor BamD</fullName>
    </recommendedName>
</protein>
<comment type="function">
    <text evidence="6">Part of the outer membrane protein assembly complex, which is involved in assembly and insertion of beta-barrel proteins into the outer membrane.</text>
</comment>
<accession>A0A1E7YKN8</accession>
<dbReference type="PANTHER" id="PTHR37423:SF1">
    <property type="entry name" value="OUTER MEMBRANE PROTEIN ASSEMBLY FACTOR BAMD"/>
    <property type="match status" value="1"/>
</dbReference>
<dbReference type="Pfam" id="PF13525">
    <property type="entry name" value="YfiO"/>
    <property type="match status" value="1"/>
</dbReference>
<feature type="repeat" description="TPR" evidence="7">
    <location>
        <begin position="43"/>
        <end position="76"/>
    </location>
</feature>
<comment type="subunit">
    <text evidence="6">Part of the Bam complex.</text>
</comment>
<evidence type="ECO:0000256" key="7">
    <source>
        <dbReference type="PROSITE-ProRule" id="PRU00339"/>
    </source>
</evidence>
<keyword evidence="2 6" id="KW-0472">Membrane</keyword>
<dbReference type="NCBIfam" id="TIGR03302">
    <property type="entry name" value="OM_YfiO"/>
    <property type="match status" value="1"/>
</dbReference>
<reference evidence="10 11" key="1">
    <citation type="submission" date="2016-06" db="EMBL/GenBank/DDBJ databases">
        <title>Gene turnover analysis identifies the evolutionary adaptation of the extremophile Acidithiobacillus caldus.</title>
        <authorList>
            <person name="Zhang X."/>
        </authorList>
    </citation>
    <scope>NUCLEOTIDE SEQUENCE [LARGE SCALE GENOMIC DNA]</scope>
    <source>
        <strain evidence="10 11">DX</strain>
    </source>
</reference>
<keyword evidence="4 6" id="KW-0998">Cell outer membrane</keyword>
<evidence type="ECO:0000256" key="6">
    <source>
        <dbReference type="HAMAP-Rule" id="MF_00922"/>
    </source>
</evidence>
<feature type="signal peptide" evidence="8">
    <location>
        <begin position="1"/>
        <end position="30"/>
    </location>
</feature>
<evidence type="ECO:0000313" key="11">
    <source>
        <dbReference type="Proteomes" id="UP000175616"/>
    </source>
</evidence>
<evidence type="ECO:0000256" key="1">
    <source>
        <dbReference type="ARBA" id="ARBA00022729"/>
    </source>
</evidence>
<dbReference type="Proteomes" id="UP000175616">
    <property type="component" value="Unassembled WGS sequence"/>
</dbReference>
<evidence type="ECO:0000256" key="2">
    <source>
        <dbReference type="ARBA" id="ARBA00023136"/>
    </source>
</evidence>
<keyword evidence="5 6" id="KW-0449">Lipoprotein</keyword>
<dbReference type="GeneID" id="92932601"/>
<name>A0A1E7YKN8_9PROT</name>
<organism evidence="10 11">
    <name type="scientific">Acidithiobacillus caldus</name>
    <dbReference type="NCBI Taxonomy" id="33059"/>
    <lineage>
        <taxon>Bacteria</taxon>
        <taxon>Pseudomonadati</taxon>
        <taxon>Pseudomonadota</taxon>
        <taxon>Acidithiobacillia</taxon>
        <taxon>Acidithiobacillales</taxon>
        <taxon>Acidithiobacillaceae</taxon>
        <taxon>Acidithiobacillus</taxon>
    </lineage>
</organism>
<evidence type="ECO:0000313" key="10">
    <source>
        <dbReference type="EMBL" id="OFC30528.1"/>
    </source>
</evidence>